<accession>A0ABR4JLF7</accession>
<gene>
    <name evidence="3" type="ORF">BJY01DRAFT_218054</name>
</gene>
<evidence type="ECO:0000256" key="1">
    <source>
        <dbReference type="ARBA" id="ARBA00022737"/>
    </source>
</evidence>
<dbReference type="EMBL" id="JBFXLU010000116">
    <property type="protein sequence ID" value="KAL2840874.1"/>
    <property type="molecule type" value="Genomic_DNA"/>
</dbReference>
<dbReference type="Pfam" id="PF24883">
    <property type="entry name" value="NPHP3_N"/>
    <property type="match status" value="1"/>
</dbReference>
<evidence type="ECO:0000259" key="2">
    <source>
        <dbReference type="Pfam" id="PF24883"/>
    </source>
</evidence>
<evidence type="ECO:0000313" key="4">
    <source>
        <dbReference type="Proteomes" id="UP001610446"/>
    </source>
</evidence>
<comment type="caution">
    <text evidence="3">The sequence shown here is derived from an EMBL/GenBank/DDBJ whole genome shotgun (WGS) entry which is preliminary data.</text>
</comment>
<feature type="domain" description="Nephrocystin 3-like N-terminal" evidence="2">
    <location>
        <begin position="2"/>
        <end position="59"/>
    </location>
</feature>
<proteinExistence type="predicted"/>
<dbReference type="Proteomes" id="UP001610446">
    <property type="component" value="Unassembled WGS sequence"/>
</dbReference>
<protein>
    <recommendedName>
        <fullName evidence="2">Nephrocystin 3-like N-terminal domain-containing protein</fullName>
    </recommendedName>
</protein>
<sequence length="132" mass="14800">MIMTSLIVNDLHTLSESDKTGIAYIYCSFRHLGANMSENILSSLLKQLTQQLPQLLDFARLVLSSFGLRHGREIPYMLLLHRTLLSTSPSIWRSTSAEGRIFWTNSFSYAFVTIATRLGRGARPSSSRPPAP</sequence>
<keyword evidence="1" id="KW-0677">Repeat</keyword>
<evidence type="ECO:0000313" key="3">
    <source>
        <dbReference type="EMBL" id="KAL2840874.1"/>
    </source>
</evidence>
<dbReference type="InterPro" id="IPR056884">
    <property type="entry name" value="NPHP3-like_N"/>
</dbReference>
<keyword evidence="4" id="KW-1185">Reference proteome</keyword>
<organism evidence="3 4">
    <name type="scientific">Aspergillus pseudoustus</name>
    <dbReference type="NCBI Taxonomy" id="1810923"/>
    <lineage>
        <taxon>Eukaryota</taxon>
        <taxon>Fungi</taxon>
        <taxon>Dikarya</taxon>
        <taxon>Ascomycota</taxon>
        <taxon>Pezizomycotina</taxon>
        <taxon>Eurotiomycetes</taxon>
        <taxon>Eurotiomycetidae</taxon>
        <taxon>Eurotiales</taxon>
        <taxon>Aspergillaceae</taxon>
        <taxon>Aspergillus</taxon>
        <taxon>Aspergillus subgen. Nidulantes</taxon>
    </lineage>
</organism>
<name>A0ABR4JLF7_9EURO</name>
<reference evidence="3 4" key="1">
    <citation type="submission" date="2024-07" db="EMBL/GenBank/DDBJ databases">
        <title>Section-level genome sequencing and comparative genomics of Aspergillus sections Usti and Cavernicolus.</title>
        <authorList>
            <consortium name="Lawrence Berkeley National Laboratory"/>
            <person name="Nybo J.L."/>
            <person name="Vesth T.C."/>
            <person name="Theobald S."/>
            <person name="Frisvad J.C."/>
            <person name="Larsen T.O."/>
            <person name="Kjaerboelling I."/>
            <person name="Rothschild-Mancinelli K."/>
            <person name="Lyhne E.K."/>
            <person name="Kogle M.E."/>
            <person name="Barry K."/>
            <person name="Clum A."/>
            <person name="Na H."/>
            <person name="Ledsgaard L."/>
            <person name="Lin J."/>
            <person name="Lipzen A."/>
            <person name="Kuo A."/>
            <person name="Riley R."/>
            <person name="Mondo S."/>
            <person name="Labutti K."/>
            <person name="Haridas S."/>
            <person name="Pangalinan J."/>
            <person name="Salamov A.A."/>
            <person name="Simmons B.A."/>
            <person name="Magnuson J.K."/>
            <person name="Chen J."/>
            <person name="Drula E."/>
            <person name="Henrissat B."/>
            <person name="Wiebenga A."/>
            <person name="Lubbers R.J."/>
            <person name="Gomes A.C."/>
            <person name="Makela M.R."/>
            <person name="Stajich J."/>
            <person name="Grigoriev I.V."/>
            <person name="Mortensen U.H."/>
            <person name="De Vries R.P."/>
            <person name="Baker S.E."/>
            <person name="Andersen M.R."/>
        </authorList>
    </citation>
    <scope>NUCLEOTIDE SEQUENCE [LARGE SCALE GENOMIC DNA]</scope>
    <source>
        <strain evidence="3 4">CBS 123904</strain>
    </source>
</reference>